<dbReference type="AlphaFoldDB" id="A0A1E7FMV4"/>
<dbReference type="Proteomes" id="UP000095751">
    <property type="component" value="Unassembled WGS sequence"/>
</dbReference>
<evidence type="ECO:0000313" key="2">
    <source>
        <dbReference type="EMBL" id="OEU19467.1"/>
    </source>
</evidence>
<keyword evidence="3" id="KW-1185">Reference proteome</keyword>
<dbReference type="KEGG" id="fcy:FRACYDRAFT_260009"/>
<organism evidence="2 3">
    <name type="scientific">Fragilariopsis cylindrus CCMP1102</name>
    <dbReference type="NCBI Taxonomy" id="635003"/>
    <lineage>
        <taxon>Eukaryota</taxon>
        <taxon>Sar</taxon>
        <taxon>Stramenopiles</taxon>
        <taxon>Ochrophyta</taxon>
        <taxon>Bacillariophyta</taxon>
        <taxon>Bacillariophyceae</taxon>
        <taxon>Bacillariophycidae</taxon>
        <taxon>Bacillariales</taxon>
        <taxon>Bacillariaceae</taxon>
        <taxon>Fragilariopsis</taxon>
    </lineage>
</organism>
<accession>A0A1E7FMV4</accession>
<name>A0A1E7FMV4_9STRA</name>
<dbReference type="EMBL" id="KV784355">
    <property type="protein sequence ID" value="OEU19467.1"/>
    <property type="molecule type" value="Genomic_DNA"/>
</dbReference>
<sequence length="445" mass="51608">MPPQQAILHDYHGNDILDVDVDGHREHHIVMLCKLQEHKETKKAAHLFDLLDEEQEVSEPENETNNNENTNSKKIQDEGEQLQEAHVGKSPTTICDIVTIQEPLLMKAPKLVVSDYDKERECEFETSSTITTTTPEPSPYFAGLEYENGEQEESNNEMEGYWYCGKGFKKTILETISEKHVTFSGKIIRNRNDGRVVSVLDAIEVTMIPHVSEFTKEQKSSMWYTRKEMMKMKQLSLETARKISKSNHTELYCRFFLRGLERLVDYQINETGQCKTSNRRKVAVTAVLKEQYNQRVDCLRQYGMMFSGVQNLKTLRSVYTKCGNTEQSLIEAQQLAKQDEMHANDCSKEFYQKLNSINNKNDDYHHHYHHHDDSDDDYHPCYHHDNDNNNNDDKNIAAKIRNFKPNMVLDILGVNTVLQALISPLPFVEIRQKKDIFLGMGEDCF</sequence>
<reference evidence="2 3" key="1">
    <citation type="submission" date="2016-09" db="EMBL/GenBank/DDBJ databases">
        <title>Extensive genetic diversity and differential bi-allelic expression allows diatom success in the polar Southern Ocean.</title>
        <authorList>
            <consortium name="DOE Joint Genome Institute"/>
            <person name="Mock T."/>
            <person name="Otillar R.P."/>
            <person name="Strauss J."/>
            <person name="Dupont C."/>
            <person name="Frickenhaus S."/>
            <person name="Maumus F."/>
            <person name="Mcmullan M."/>
            <person name="Sanges R."/>
            <person name="Schmutz J."/>
            <person name="Toseland A."/>
            <person name="Valas R."/>
            <person name="Veluchamy A."/>
            <person name="Ward B.J."/>
            <person name="Allen A."/>
            <person name="Barry K."/>
            <person name="Falciatore A."/>
            <person name="Ferrante M."/>
            <person name="Fortunato A.E."/>
            <person name="Gloeckner G."/>
            <person name="Gruber A."/>
            <person name="Hipkin R."/>
            <person name="Janech M."/>
            <person name="Kroth P."/>
            <person name="Leese F."/>
            <person name="Lindquist E."/>
            <person name="Lyon B.R."/>
            <person name="Martin J."/>
            <person name="Mayer C."/>
            <person name="Parker M."/>
            <person name="Quesneville H."/>
            <person name="Raymond J."/>
            <person name="Uhlig C."/>
            <person name="Valentin K.U."/>
            <person name="Worden A.Z."/>
            <person name="Armbrust E.V."/>
            <person name="Bowler C."/>
            <person name="Green B."/>
            <person name="Moulton V."/>
            <person name="Van Oosterhout C."/>
            <person name="Grigoriev I."/>
        </authorList>
    </citation>
    <scope>NUCLEOTIDE SEQUENCE [LARGE SCALE GENOMIC DNA]</scope>
    <source>
        <strain evidence="2 3">CCMP1102</strain>
    </source>
</reference>
<gene>
    <name evidence="2" type="ORF">FRACYDRAFT_260009</name>
</gene>
<dbReference type="InParanoid" id="A0A1E7FMV4"/>
<protein>
    <submittedName>
        <fullName evidence="2">Uncharacterized protein</fullName>
    </submittedName>
</protein>
<evidence type="ECO:0000313" key="3">
    <source>
        <dbReference type="Proteomes" id="UP000095751"/>
    </source>
</evidence>
<feature type="region of interest" description="Disordered" evidence="1">
    <location>
        <begin position="54"/>
        <end position="88"/>
    </location>
</feature>
<proteinExistence type="predicted"/>
<evidence type="ECO:0000256" key="1">
    <source>
        <dbReference type="SAM" id="MobiDB-lite"/>
    </source>
</evidence>